<keyword evidence="1" id="KW-0238">DNA-binding</keyword>
<name>A0A559KA82_9BACL</name>
<dbReference type="RefSeq" id="WP_144848063.1">
    <property type="nucleotide sequence ID" value="NZ_VNJI01000017.1"/>
</dbReference>
<dbReference type="EMBL" id="VNJI01000017">
    <property type="protein sequence ID" value="TVY09041.1"/>
    <property type="molecule type" value="Genomic_DNA"/>
</dbReference>
<protein>
    <submittedName>
        <fullName evidence="1">MmcQ/YjbR family DNA-binding protein</fullName>
    </submittedName>
</protein>
<dbReference type="Gene3D" id="3.90.1150.30">
    <property type="match status" value="1"/>
</dbReference>
<dbReference type="InterPro" id="IPR038056">
    <property type="entry name" value="YjbR-like_sf"/>
</dbReference>
<evidence type="ECO:0000313" key="1">
    <source>
        <dbReference type="EMBL" id="TVY09041.1"/>
    </source>
</evidence>
<accession>A0A559KA82</accession>
<comment type="caution">
    <text evidence="1">The sequence shown here is derived from an EMBL/GenBank/DDBJ whole genome shotgun (WGS) entry which is preliminary data.</text>
</comment>
<dbReference type="PANTHER" id="PTHR35145:SF1">
    <property type="entry name" value="CYTOPLASMIC PROTEIN"/>
    <property type="match status" value="1"/>
</dbReference>
<organism evidence="1 2">
    <name type="scientific">Paenibacillus cremeus</name>
    <dbReference type="NCBI Taxonomy" id="2163881"/>
    <lineage>
        <taxon>Bacteria</taxon>
        <taxon>Bacillati</taxon>
        <taxon>Bacillota</taxon>
        <taxon>Bacilli</taxon>
        <taxon>Bacillales</taxon>
        <taxon>Paenibacillaceae</taxon>
        <taxon>Paenibacillus</taxon>
    </lineage>
</organism>
<dbReference type="GO" id="GO:0003677">
    <property type="term" value="F:DNA binding"/>
    <property type="evidence" value="ECO:0007669"/>
    <property type="project" value="UniProtKB-KW"/>
</dbReference>
<evidence type="ECO:0000313" key="2">
    <source>
        <dbReference type="Proteomes" id="UP000317036"/>
    </source>
</evidence>
<dbReference type="SUPFAM" id="SSF142906">
    <property type="entry name" value="YjbR-like"/>
    <property type="match status" value="1"/>
</dbReference>
<gene>
    <name evidence="1" type="ORF">FPZ49_15095</name>
</gene>
<dbReference type="Proteomes" id="UP000317036">
    <property type="component" value="Unassembled WGS sequence"/>
</dbReference>
<dbReference type="OrthoDB" id="9789813at2"/>
<dbReference type="InterPro" id="IPR007351">
    <property type="entry name" value="YjbR"/>
</dbReference>
<proteinExistence type="predicted"/>
<dbReference type="PANTHER" id="PTHR35145">
    <property type="entry name" value="CYTOPLASMIC PROTEIN-RELATED"/>
    <property type="match status" value="1"/>
</dbReference>
<keyword evidence="2" id="KW-1185">Reference proteome</keyword>
<dbReference type="Pfam" id="PF04237">
    <property type="entry name" value="YjbR"/>
    <property type="match status" value="1"/>
</dbReference>
<sequence length="121" mass="13930">MNHDQIIEYGLQKAGTTLRTPFDPQMPVLFVRDKMFALLGTHQGSASVNLKCDPDSAWLQRETYPHTILPGYHMNKRHWNTVILNDQVPTDVLRDMIDESYFLVVSKMSKRVQGELAMAIR</sequence>
<dbReference type="AlphaFoldDB" id="A0A559KA82"/>
<dbReference type="InterPro" id="IPR058532">
    <property type="entry name" value="YjbR/MT2646/Rv2570-like"/>
</dbReference>
<reference evidence="1 2" key="1">
    <citation type="submission" date="2019-07" db="EMBL/GenBank/DDBJ databases">
        <authorList>
            <person name="Kim J."/>
        </authorList>
    </citation>
    <scope>NUCLEOTIDE SEQUENCE [LARGE SCALE GENOMIC DNA]</scope>
    <source>
        <strain evidence="1 2">JC52</strain>
    </source>
</reference>